<dbReference type="Gene3D" id="1.10.3210.40">
    <property type="match status" value="1"/>
</dbReference>
<dbReference type="NCBIfam" id="TIGR03760">
    <property type="entry name" value="ICE_TraI_Pfluor"/>
    <property type="match status" value="1"/>
</dbReference>
<evidence type="ECO:0000256" key="1">
    <source>
        <dbReference type="SAM" id="MobiDB-lite"/>
    </source>
</evidence>
<dbReference type="Pfam" id="PF07514">
    <property type="entry name" value="TraI_2"/>
    <property type="match status" value="1"/>
</dbReference>
<dbReference type="InterPro" id="IPR011093">
    <property type="entry name" value="TraI_2_C"/>
</dbReference>
<evidence type="ECO:0000313" key="4">
    <source>
        <dbReference type="EMBL" id="XDU72983.1"/>
    </source>
</evidence>
<name>A0AB39VU32_9GAMM</name>
<dbReference type="SUPFAM" id="SSF46785">
    <property type="entry name" value="Winged helix' DNA-binding domain"/>
    <property type="match status" value="1"/>
</dbReference>
<dbReference type="Pfam" id="PF07515">
    <property type="entry name" value="TraI_2_C"/>
    <property type="match status" value="1"/>
</dbReference>
<dbReference type="InterPro" id="IPR036388">
    <property type="entry name" value="WH-like_DNA-bd_sf"/>
</dbReference>
<feature type="region of interest" description="Disordered" evidence="1">
    <location>
        <begin position="316"/>
        <end position="342"/>
    </location>
</feature>
<feature type="domain" description="Uncharacterised" evidence="2">
    <location>
        <begin position="26"/>
        <end position="251"/>
    </location>
</feature>
<dbReference type="Gene3D" id="1.10.10.10">
    <property type="entry name" value="Winged helix-like DNA-binding domain superfamily/Winged helix DNA-binding domain"/>
    <property type="match status" value="1"/>
</dbReference>
<dbReference type="InterPro" id="IPR022391">
    <property type="entry name" value="ICE_relaxase_PFGI-1"/>
</dbReference>
<reference evidence="4" key="1">
    <citation type="submission" date="2024-07" db="EMBL/GenBank/DDBJ databases">
        <authorList>
            <person name="Biller S.J."/>
        </authorList>
    </citation>
    <scope>NUCLEOTIDE SEQUENCE</scope>
    <source>
        <strain evidence="4">WC2420</strain>
    </source>
</reference>
<evidence type="ECO:0000259" key="3">
    <source>
        <dbReference type="Pfam" id="PF07515"/>
    </source>
</evidence>
<proteinExistence type="predicted"/>
<evidence type="ECO:0000259" key="2">
    <source>
        <dbReference type="Pfam" id="PF07514"/>
    </source>
</evidence>
<dbReference type="InterPro" id="IPR036390">
    <property type="entry name" value="WH_DNA-bd_sf"/>
</dbReference>
<dbReference type="RefSeq" id="WP_008103199.1">
    <property type="nucleotide sequence ID" value="NZ_CP165628.1"/>
</dbReference>
<protein>
    <submittedName>
        <fullName evidence="4">TraI domain-containing protein</fullName>
    </submittedName>
</protein>
<dbReference type="EMBL" id="CP165628">
    <property type="protein sequence ID" value="XDU72983.1"/>
    <property type="molecule type" value="Genomic_DNA"/>
</dbReference>
<accession>A0AB39VU32</accession>
<dbReference type="AlphaFoldDB" id="A0AB39VU32"/>
<sequence>MFPKLQNKFRRSNFQPSLPAKREGYFTPQNHQSLLGTSTRQAQLKKIWQSSLLSKSAYDEFCLEPLQNLAERYQNLPAARIAEWNNVGGLLDLTLQQIVTTLQLSKGMVFPANAAPEDQAAQSSHWNCVVFWLALYWHVPELLYIEAELEDGHVWQPISNAPGMQFRFKIDRQTEAPVKDSVIRLAFTVSMLPKSALNWLEKQSNARDCLFLELAGINSSEKQIHLLLNKAKRKLLSCELNEVNNAANINANLYPKVVSELPAEIPAEQYDDALYEEYFSQGDVIKNSHLASDGIEISTDDFKEIDHGADIAEIHVQNGSRNNTKKSDSEVKPTYGSSESDQKYVRNGYQNHLHDPESIPVTPGITSQISKKQTGEVFWSWLVEGLENGTIACNEADSRVQLVAGFVFLLVPGIFYRYLKQTGQSADERENVQAGFERLNRHRRNNGKRFMFATLYNSADRNGPYKRVKGYLVKSTMIIRSSDVPDDSQFLVVP</sequence>
<gene>
    <name evidence="4" type="ORF">AB3G37_02350</name>
</gene>
<organism evidence="4">
    <name type="scientific">Rouxiella sp. WC2420</name>
    <dbReference type="NCBI Taxonomy" id="3234145"/>
    <lineage>
        <taxon>Bacteria</taxon>
        <taxon>Pseudomonadati</taxon>
        <taxon>Pseudomonadota</taxon>
        <taxon>Gammaproteobacteria</taxon>
        <taxon>Enterobacterales</taxon>
        <taxon>Yersiniaceae</taxon>
        <taxon>Rouxiella</taxon>
    </lineage>
</organism>
<dbReference type="Gene3D" id="2.40.10.200">
    <property type="entry name" value="STY4665 C-terminal domain-like"/>
    <property type="match status" value="1"/>
</dbReference>
<feature type="domain" description="Putative conjugal transfer nickase/helicase TraI C-terminal" evidence="3">
    <location>
        <begin position="374"/>
        <end position="491"/>
    </location>
</feature>
<dbReference type="InterPro" id="IPR011119">
    <property type="entry name" value="Unchr_helicase_relaxase_TraI"/>
</dbReference>